<accession>A0ACB9NS85</accession>
<evidence type="ECO:0000313" key="1">
    <source>
        <dbReference type="EMBL" id="KAI4339003.1"/>
    </source>
</evidence>
<organism evidence="1 2">
    <name type="scientific">Melastoma candidum</name>
    <dbReference type="NCBI Taxonomy" id="119954"/>
    <lineage>
        <taxon>Eukaryota</taxon>
        <taxon>Viridiplantae</taxon>
        <taxon>Streptophyta</taxon>
        <taxon>Embryophyta</taxon>
        <taxon>Tracheophyta</taxon>
        <taxon>Spermatophyta</taxon>
        <taxon>Magnoliopsida</taxon>
        <taxon>eudicotyledons</taxon>
        <taxon>Gunneridae</taxon>
        <taxon>Pentapetalae</taxon>
        <taxon>rosids</taxon>
        <taxon>malvids</taxon>
        <taxon>Myrtales</taxon>
        <taxon>Melastomataceae</taxon>
        <taxon>Melastomatoideae</taxon>
        <taxon>Melastomateae</taxon>
        <taxon>Melastoma</taxon>
    </lineage>
</organism>
<keyword evidence="2" id="KW-1185">Reference proteome</keyword>
<gene>
    <name evidence="1" type="ORF">MLD38_023993</name>
</gene>
<dbReference type="Proteomes" id="UP001057402">
    <property type="component" value="Chromosome 7"/>
</dbReference>
<proteinExistence type="predicted"/>
<reference evidence="2" key="1">
    <citation type="journal article" date="2023" name="Front. Plant Sci.">
        <title>Chromosomal-level genome assembly of Melastoma candidum provides insights into trichome evolution.</title>
        <authorList>
            <person name="Zhong Y."/>
            <person name="Wu W."/>
            <person name="Sun C."/>
            <person name="Zou P."/>
            <person name="Liu Y."/>
            <person name="Dai S."/>
            <person name="Zhou R."/>
        </authorList>
    </citation>
    <scope>NUCLEOTIDE SEQUENCE [LARGE SCALE GENOMIC DNA]</scope>
</reference>
<comment type="caution">
    <text evidence="1">The sequence shown here is derived from an EMBL/GenBank/DDBJ whole genome shotgun (WGS) entry which is preliminary data.</text>
</comment>
<protein>
    <submittedName>
        <fullName evidence="1">Uncharacterized protein</fullName>
    </submittedName>
</protein>
<evidence type="ECO:0000313" key="2">
    <source>
        <dbReference type="Proteomes" id="UP001057402"/>
    </source>
</evidence>
<name>A0ACB9NS85_9MYRT</name>
<sequence>MLTSDNGANFEDEDSSLSYKAFSSDHKQHQVQHQQNHFQLSLFDLPSPYPFQCFSDNFNDPEGAGLNHDRDLDLILFHHQQLQLKQQQNQQPEWEATVDFVLGKDEGETKTDVSVAPGMRRSRKDRHSKITTARGPRDRRMRLSLEVAREFFDVQDLLGFDTASKTVEWLISQSKSAIKEIFRKAKASGGRGGIADSYASDCEIGYDHNSEDDGRDPTMESSANQEKSNKVRKPRKPKKSNSHRRLISTTRESRRQARERAKERTLKSSRLSLIKLDNGEESSCIQTGTMGSKLEILTESEEIAPGRIGIDFSSNLICSYRNPAPPSSSNLNLQEISIPNHSEVRNFEQFLKQWEACHDYGYNPSY</sequence>
<dbReference type="EMBL" id="CM042886">
    <property type="protein sequence ID" value="KAI4339003.1"/>
    <property type="molecule type" value="Genomic_DNA"/>
</dbReference>